<evidence type="ECO:0000256" key="6">
    <source>
        <dbReference type="PROSITE-ProRule" id="PRU00175"/>
    </source>
</evidence>
<keyword evidence="10" id="KW-1185">Reference proteome</keyword>
<dbReference type="InterPro" id="IPR036390">
    <property type="entry name" value="WH_DNA-bd_sf"/>
</dbReference>
<evidence type="ECO:0008006" key="11">
    <source>
        <dbReference type="Google" id="ProtNLM"/>
    </source>
</evidence>
<evidence type="ECO:0000259" key="7">
    <source>
        <dbReference type="PROSITE" id="PS50039"/>
    </source>
</evidence>
<dbReference type="GO" id="GO:0008270">
    <property type="term" value="F:zinc ion binding"/>
    <property type="evidence" value="ECO:0007669"/>
    <property type="project" value="UniProtKB-KW"/>
</dbReference>
<dbReference type="InterPro" id="IPR013083">
    <property type="entry name" value="Znf_RING/FYVE/PHD"/>
</dbReference>
<evidence type="ECO:0000259" key="8">
    <source>
        <dbReference type="PROSITE" id="PS50089"/>
    </source>
</evidence>
<dbReference type="InterPro" id="IPR051652">
    <property type="entry name" value="MDM2_MDM4_MUL1"/>
</dbReference>
<dbReference type="Proteomes" id="UP001432027">
    <property type="component" value="Unassembled WGS sequence"/>
</dbReference>
<dbReference type="GO" id="GO:0004842">
    <property type="term" value="F:ubiquitin-protein transferase activity"/>
    <property type="evidence" value="ECO:0007669"/>
    <property type="project" value="TreeGrafter"/>
</dbReference>
<dbReference type="InterPro" id="IPR001841">
    <property type="entry name" value="Znf_RING"/>
</dbReference>
<dbReference type="GO" id="GO:0043565">
    <property type="term" value="F:sequence-specific DNA binding"/>
    <property type="evidence" value="ECO:0007669"/>
    <property type="project" value="InterPro"/>
</dbReference>
<evidence type="ECO:0000313" key="9">
    <source>
        <dbReference type="EMBL" id="GMS79283.1"/>
    </source>
</evidence>
<keyword evidence="5" id="KW-0539">Nucleus</keyword>
<evidence type="ECO:0000256" key="2">
    <source>
        <dbReference type="ARBA" id="ARBA00022771"/>
    </source>
</evidence>
<dbReference type="PANTHER" id="PTHR12183:SF32">
    <property type="entry name" value="MITOCHONDRIAL E3 UBIQUITIN PROTEIN LIGASE 1"/>
    <property type="match status" value="1"/>
</dbReference>
<dbReference type="Gene3D" id="3.30.40.10">
    <property type="entry name" value="Zinc/RING finger domain, C3HC4 (zinc finger)"/>
    <property type="match status" value="1"/>
</dbReference>
<sequence length="147" mass="16920">ERTMAIQSNESGMMTFTDICQWIMDEFPYYGTVSRRRLNYFNCFVRVRSGASDQSFWIYDPQARGCRLWSGDRSESAEEGRSTDSETFRGACKICLTDDLPRSVIIPCGHVACSDCYNRALRLSEKCPFCRGDVEMTLKLYNPKQTD</sequence>
<dbReference type="AlphaFoldDB" id="A0AAV5SAY7"/>
<dbReference type="SMART" id="SM00339">
    <property type="entry name" value="FH"/>
    <property type="match status" value="1"/>
</dbReference>
<evidence type="ECO:0000256" key="1">
    <source>
        <dbReference type="ARBA" id="ARBA00022723"/>
    </source>
</evidence>
<protein>
    <recommendedName>
        <fullName evidence="11">RING-type domain-containing protein</fullName>
    </recommendedName>
</protein>
<dbReference type="EMBL" id="BTSX01000001">
    <property type="protein sequence ID" value="GMS79283.1"/>
    <property type="molecule type" value="Genomic_DNA"/>
</dbReference>
<keyword evidence="2 6" id="KW-0863">Zinc-finger</keyword>
<name>A0AAV5SAY7_9BILA</name>
<dbReference type="SUPFAM" id="SSF57850">
    <property type="entry name" value="RING/U-box"/>
    <property type="match status" value="1"/>
</dbReference>
<dbReference type="PROSITE" id="PS50039">
    <property type="entry name" value="FORK_HEAD_3"/>
    <property type="match status" value="1"/>
</dbReference>
<reference evidence="9" key="1">
    <citation type="submission" date="2023-10" db="EMBL/GenBank/DDBJ databases">
        <title>Genome assembly of Pristionchus species.</title>
        <authorList>
            <person name="Yoshida K."/>
            <person name="Sommer R.J."/>
        </authorList>
    </citation>
    <scope>NUCLEOTIDE SEQUENCE</scope>
    <source>
        <strain evidence="9">RS0144</strain>
    </source>
</reference>
<dbReference type="GO" id="GO:0016567">
    <property type="term" value="P:protein ubiquitination"/>
    <property type="evidence" value="ECO:0007669"/>
    <property type="project" value="TreeGrafter"/>
</dbReference>
<feature type="DNA-binding region" description="Fork-head" evidence="5">
    <location>
        <begin position="1"/>
        <end position="84"/>
    </location>
</feature>
<dbReference type="PROSITE" id="PS50089">
    <property type="entry name" value="ZF_RING_2"/>
    <property type="match status" value="1"/>
</dbReference>
<evidence type="ECO:0000256" key="4">
    <source>
        <dbReference type="ARBA" id="ARBA00023125"/>
    </source>
</evidence>
<keyword evidence="1" id="KW-0479">Metal-binding</keyword>
<dbReference type="Pfam" id="PF13920">
    <property type="entry name" value="zf-C3HC4_3"/>
    <property type="match status" value="1"/>
</dbReference>
<dbReference type="InterPro" id="IPR001766">
    <property type="entry name" value="Fork_head_dom"/>
</dbReference>
<dbReference type="PANTHER" id="PTHR12183">
    <property type="entry name" value="MITOCHONDRIAL UBIQUITIN LIGASE ACTIVATOR OF NFKB 1"/>
    <property type="match status" value="1"/>
</dbReference>
<keyword evidence="3" id="KW-0862">Zinc</keyword>
<keyword evidence="4 5" id="KW-0238">DNA-binding</keyword>
<evidence type="ECO:0000256" key="5">
    <source>
        <dbReference type="PROSITE-ProRule" id="PRU00089"/>
    </source>
</evidence>
<evidence type="ECO:0000313" key="10">
    <source>
        <dbReference type="Proteomes" id="UP001432027"/>
    </source>
</evidence>
<comment type="subcellular location">
    <subcellularLocation>
        <location evidence="5">Nucleus</location>
    </subcellularLocation>
</comment>
<feature type="non-terminal residue" evidence="9">
    <location>
        <position position="1"/>
    </location>
</feature>
<feature type="domain" description="Fork-head" evidence="7">
    <location>
        <begin position="1"/>
        <end position="84"/>
    </location>
</feature>
<dbReference type="Gene3D" id="1.10.10.10">
    <property type="entry name" value="Winged helix-like DNA-binding domain superfamily/Winged helix DNA-binding domain"/>
    <property type="match status" value="1"/>
</dbReference>
<dbReference type="GO" id="GO:0003700">
    <property type="term" value="F:DNA-binding transcription factor activity"/>
    <property type="evidence" value="ECO:0007669"/>
    <property type="project" value="InterPro"/>
</dbReference>
<dbReference type="InterPro" id="IPR036388">
    <property type="entry name" value="WH-like_DNA-bd_sf"/>
</dbReference>
<dbReference type="SUPFAM" id="SSF46785">
    <property type="entry name" value="Winged helix' DNA-binding domain"/>
    <property type="match status" value="1"/>
</dbReference>
<organism evidence="9 10">
    <name type="scientific">Pristionchus entomophagus</name>
    <dbReference type="NCBI Taxonomy" id="358040"/>
    <lineage>
        <taxon>Eukaryota</taxon>
        <taxon>Metazoa</taxon>
        <taxon>Ecdysozoa</taxon>
        <taxon>Nematoda</taxon>
        <taxon>Chromadorea</taxon>
        <taxon>Rhabditida</taxon>
        <taxon>Rhabditina</taxon>
        <taxon>Diplogasteromorpha</taxon>
        <taxon>Diplogasteroidea</taxon>
        <taxon>Neodiplogasteridae</taxon>
        <taxon>Pristionchus</taxon>
    </lineage>
</organism>
<dbReference type="GO" id="GO:0005634">
    <property type="term" value="C:nucleus"/>
    <property type="evidence" value="ECO:0007669"/>
    <property type="project" value="UniProtKB-SubCell"/>
</dbReference>
<dbReference type="Pfam" id="PF00250">
    <property type="entry name" value="Forkhead"/>
    <property type="match status" value="1"/>
</dbReference>
<gene>
    <name evidence="9" type="ORF">PENTCL1PPCAC_1458</name>
</gene>
<feature type="non-terminal residue" evidence="9">
    <location>
        <position position="147"/>
    </location>
</feature>
<feature type="domain" description="RING-type" evidence="8">
    <location>
        <begin position="92"/>
        <end position="131"/>
    </location>
</feature>
<accession>A0AAV5SAY7</accession>
<evidence type="ECO:0000256" key="3">
    <source>
        <dbReference type="ARBA" id="ARBA00022833"/>
    </source>
</evidence>
<dbReference type="SMART" id="SM00184">
    <property type="entry name" value="RING"/>
    <property type="match status" value="1"/>
</dbReference>
<proteinExistence type="predicted"/>
<comment type="caution">
    <text evidence="9">The sequence shown here is derived from an EMBL/GenBank/DDBJ whole genome shotgun (WGS) entry which is preliminary data.</text>
</comment>